<reference evidence="2 3" key="1">
    <citation type="journal article" date="2021" name="BMC Biol.">
        <title>Horizontally acquired antibacterial genes associated with adaptive radiation of ladybird beetles.</title>
        <authorList>
            <person name="Li H.S."/>
            <person name="Tang X.F."/>
            <person name="Huang Y.H."/>
            <person name="Xu Z.Y."/>
            <person name="Chen M.L."/>
            <person name="Du X.Y."/>
            <person name="Qiu B.Y."/>
            <person name="Chen P.T."/>
            <person name="Zhang W."/>
            <person name="Slipinski A."/>
            <person name="Escalona H.E."/>
            <person name="Waterhouse R.M."/>
            <person name="Zwick A."/>
            <person name="Pang H."/>
        </authorList>
    </citation>
    <scope>NUCLEOTIDE SEQUENCE [LARGE SCALE GENOMIC DNA]</scope>
    <source>
        <strain evidence="2">SYSU2018</strain>
    </source>
</reference>
<protein>
    <submittedName>
        <fullName evidence="2">Uncharacterized protein</fullName>
    </submittedName>
</protein>
<evidence type="ECO:0000313" key="3">
    <source>
        <dbReference type="Proteomes" id="UP001516400"/>
    </source>
</evidence>
<sequence length="100" mass="11813">MNSFHKFFWIIILFNSLKYSCTLIQKRTLLWREGINWVQAVVGIGVPVDLKDETITIGTAFKAYYLLPTNTSDLHYSLLLRENDVKMSTTVFQFEIYWKK</sequence>
<keyword evidence="1" id="KW-0732">Signal</keyword>
<feature type="chain" id="PRO_5044790798" evidence="1">
    <location>
        <begin position="21"/>
        <end position="100"/>
    </location>
</feature>
<dbReference type="AlphaFoldDB" id="A0ABD2NJX0"/>
<proteinExistence type="predicted"/>
<feature type="signal peptide" evidence="1">
    <location>
        <begin position="1"/>
        <end position="20"/>
    </location>
</feature>
<comment type="caution">
    <text evidence="2">The sequence shown here is derived from an EMBL/GenBank/DDBJ whole genome shotgun (WGS) entry which is preliminary data.</text>
</comment>
<dbReference type="Proteomes" id="UP001516400">
    <property type="component" value="Unassembled WGS sequence"/>
</dbReference>
<dbReference type="EMBL" id="JABFTP020000124">
    <property type="protein sequence ID" value="KAL3278732.1"/>
    <property type="molecule type" value="Genomic_DNA"/>
</dbReference>
<organism evidence="2 3">
    <name type="scientific">Cryptolaemus montrouzieri</name>
    <dbReference type="NCBI Taxonomy" id="559131"/>
    <lineage>
        <taxon>Eukaryota</taxon>
        <taxon>Metazoa</taxon>
        <taxon>Ecdysozoa</taxon>
        <taxon>Arthropoda</taxon>
        <taxon>Hexapoda</taxon>
        <taxon>Insecta</taxon>
        <taxon>Pterygota</taxon>
        <taxon>Neoptera</taxon>
        <taxon>Endopterygota</taxon>
        <taxon>Coleoptera</taxon>
        <taxon>Polyphaga</taxon>
        <taxon>Cucujiformia</taxon>
        <taxon>Coccinelloidea</taxon>
        <taxon>Coccinellidae</taxon>
        <taxon>Scymninae</taxon>
        <taxon>Scymnini</taxon>
        <taxon>Cryptolaemus</taxon>
    </lineage>
</organism>
<keyword evidence="3" id="KW-1185">Reference proteome</keyword>
<evidence type="ECO:0000256" key="1">
    <source>
        <dbReference type="SAM" id="SignalP"/>
    </source>
</evidence>
<evidence type="ECO:0000313" key="2">
    <source>
        <dbReference type="EMBL" id="KAL3278732.1"/>
    </source>
</evidence>
<name>A0ABD2NJX0_9CUCU</name>
<gene>
    <name evidence="2" type="ORF">HHI36_016262</name>
</gene>
<accession>A0ABD2NJX0</accession>